<dbReference type="CDD" id="cd08010">
    <property type="entry name" value="MltG_like"/>
    <property type="match status" value="1"/>
</dbReference>
<keyword evidence="3 7" id="KW-1133">Transmembrane helix</keyword>
<dbReference type="AlphaFoldDB" id="Q0F2D0"/>
<organism evidence="8 9">
    <name type="scientific">Mariprofundus ferrooxydans PV-1</name>
    <dbReference type="NCBI Taxonomy" id="314345"/>
    <lineage>
        <taxon>Bacteria</taxon>
        <taxon>Pseudomonadati</taxon>
        <taxon>Pseudomonadota</taxon>
        <taxon>Candidatius Mariprofundia</taxon>
        <taxon>Mariprofundales</taxon>
        <taxon>Mariprofundaceae</taxon>
        <taxon>Mariprofundus</taxon>
    </lineage>
</organism>
<evidence type="ECO:0000256" key="2">
    <source>
        <dbReference type="ARBA" id="ARBA00022692"/>
    </source>
</evidence>
<keyword evidence="2 7" id="KW-0812">Transmembrane</keyword>
<evidence type="ECO:0000313" key="8">
    <source>
        <dbReference type="EMBL" id="EAU55620.1"/>
    </source>
</evidence>
<keyword evidence="7" id="KW-0997">Cell inner membrane</keyword>
<evidence type="ECO:0000256" key="3">
    <source>
        <dbReference type="ARBA" id="ARBA00022989"/>
    </source>
</evidence>
<evidence type="ECO:0000313" key="9">
    <source>
        <dbReference type="Proteomes" id="UP000005297"/>
    </source>
</evidence>
<dbReference type="Pfam" id="PF02618">
    <property type="entry name" value="YceG"/>
    <property type="match status" value="1"/>
</dbReference>
<keyword evidence="1 7" id="KW-1003">Cell membrane</keyword>
<dbReference type="InParanoid" id="Q0F2D0"/>
<dbReference type="HAMAP" id="MF_02065">
    <property type="entry name" value="MltG"/>
    <property type="match status" value="1"/>
</dbReference>
<comment type="function">
    <text evidence="7">Functions as a peptidoglycan terminase that cleaves nascent peptidoglycan strands endolytically to terminate their elongation.</text>
</comment>
<keyword evidence="9" id="KW-1185">Reference proteome</keyword>
<comment type="caution">
    <text evidence="8">The sequence shown here is derived from an EMBL/GenBank/DDBJ whole genome shotgun (WGS) entry which is preliminary data.</text>
</comment>
<dbReference type="Gene3D" id="3.30.1490.480">
    <property type="entry name" value="Endolytic murein transglycosylase"/>
    <property type="match status" value="1"/>
</dbReference>
<dbReference type="NCBIfam" id="TIGR00247">
    <property type="entry name" value="endolytic transglycosylase MltG"/>
    <property type="match status" value="1"/>
</dbReference>
<dbReference type="GO" id="GO:0005886">
    <property type="term" value="C:plasma membrane"/>
    <property type="evidence" value="ECO:0007669"/>
    <property type="project" value="UniProtKB-UniRule"/>
</dbReference>
<keyword evidence="5 7" id="KW-0456">Lyase</keyword>
<evidence type="ECO:0000256" key="7">
    <source>
        <dbReference type="HAMAP-Rule" id="MF_02065"/>
    </source>
</evidence>
<keyword evidence="4 7" id="KW-0472">Membrane</keyword>
<proteinExistence type="inferred from homology"/>
<dbReference type="PANTHER" id="PTHR30518">
    <property type="entry name" value="ENDOLYTIC MUREIN TRANSGLYCOSYLASE"/>
    <property type="match status" value="1"/>
</dbReference>
<dbReference type="Gene3D" id="3.30.160.60">
    <property type="entry name" value="Classic Zinc Finger"/>
    <property type="match status" value="1"/>
</dbReference>
<dbReference type="PANTHER" id="PTHR30518:SF2">
    <property type="entry name" value="ENDOLYTIC MUREIN TRANSGLYCOSYLASE"/>
    <property type="match status" value="1"/>
</dbReference>
<comment type="catalytic activity">
    <reaction evidence="7">
        <text>a peptidoglycan chain = a peptidoglycan chain with N-acetyl-1,6-anhydromuramyl-[peptide] at the reducing end + a peptidoglycan chain with N-acetylglucosamine at the non-reducing end.</text>
        <dbReference type="EC" id="4.2.2.29"/>
    </reaction>
</comment>
<dbReference type="FunCoup" id="Q0F2D0">
    <property type="interactions" value="331"/>
</dbReference>
<protein>
    <recommendedName>
        <fullName evidence="7">Endolytic murein transglycosylase</fullName>
        <ecNumber evidence="7">4.2.2.29</ecNumber>
    </recommendedName>
    <alternativeName>
        <fullName evidence="7">Peptidoglycan lytic transglycosylase</fullName>
    </alternativeName>
    <alternativeName>
        <fullName evidence="7">Peptidoglycan polymerization terminase</fullName>
    </alternativeName>
</protein>
<dbReference type="EC" id="4.2.2.29" evidence="7"/>
<evidence type="ECO:0000256" key="1">
    <source>
        <dbReference type="ARBA" id="ARBA00022475"/>
    </source>
</evidence>
<dbReference type="eggNOG" id="COG1559">
    <property type="taxonomic scope" value="Bacteria"/>
</dbReference>
<dbReference type="GO" id="GO:0071555">
    <property type="term" value="P:cell wall organization"/>
    <property type="evidence" value="ECO:0007669"/>
    <property type="project" value="UniProtKB-KW"/>
</dbReference>
<accession>Q0F2D0</accession>
<comment type="similarity">
    <text evidence="7">Belongs to the transglycosylase MltG family.</text>
</comment>
<evidence type="ECO:0000256" key="6">
    <source>
        <dbReference type="ARBA" id="ARBA00023316"/>
    </source>
</evidence>
<dbReference type="GO" id="GO:0008932">
    <property type="term" value="F:lytic endotransglycosylase activity"/>
    <property type="evidence" value="ECO:0007669"/>
    <property type="project" value="UniProtKB-UniRule"/>
</dbReference>
<dbReference type="Proteomes" id="UP000005297">
    <property type="component" value="Unassembled WGS sequence"/>
</dbReference>
<dbReference type="HOGENOM" id="CLU_025574_0_0_0"/>
<sequence length="323" mass="35932">MFLMMTCLIAALAAAGWLYSRVTSLHAPLAAVEMMIPPGAASARIARQLEQQGVITSSLAMRLWFRLQGADHNLKSGLYRFDKADSINGIMQRLQRGDVMHFELTVPEGLRNDEVLQLLAAETDVPLQQWHNALVSLLPGEAEGRLLPETWEYTKPLDPVRFLRTMMQAQQKLLATLATDAAEQQRLRIIASVIEKETALDRERPLVSAAIHNRLKKGMPLQMDPTVIYGIYRTKGAFSGNIHRTDLTTDTPWNTYTRKGLPPTPICNPGKASLLAAAAPAAVDYLYFVADGSGGHAFAATLAEHERNVRKWVKLEEKRSHEK</sequence>
<gene>
    <name evidence="7" type="primary">mltG</name>
    <name evidence="8" type="ORF">SPV1_01692</name>
</gene>
<dbReference type="EMBL" id="AATS01000002">
    <property type="protein sequence ID" value="EAU55620.1"/>
    <property type="molecule type" value="Genomic_DNA"/>
</dbReference>
<dbReference type="STRING" id="314344.AL013_01355"/>
<dbReference type="InterPro" id="IPR003770">
    <property type="entry name" value="MLTG-like"/>
</dbReference>
<evidence type="ECO:0000256" key="4">
    <source>
        <dbReference type="ARBA" id="ARBA00023136"/>
    </source>
</evidence>
<dbReference type="GO" id="GO:0009252">
    <property type="term" value="P:peptidoglycan biosynthetic process"/>
    <property type="evidence" value="ECO:0007669"/>
    <property type="project" value="UniProtKB-UniRule"/>
</dbReference>
<name>Q0F2D0_9PROT</name>
<evidence type="ECO:0000256" key="5">
    <source>
        <dbReference type="ARBA" id="ARBA00023239"/>
    </source>
</evidence>
<reference evidence="8 9" key="1">
    <citation type="submission" date="2006-09" db="EMBL/GenBank/DDBJ databases">
        <authorList>
            <person name="Emerson D."/>
            <person name="Ferriera S."/>
            <person name="Johnson J."/>
            <person name="Kravitz S."/>
            <person name="Halpern A."/>
            <person name="Remington K."/>
            <person name="Beeson K."/>
            <person name="Tran B."/>
            <person name="Rogers Y.-H."/>
            <person name="Friedman R."/>
            <person name="Venter J.C."/>
        </authorList>
    </citation>
    <scope>NUCLEOTIDE SEQUENCE [LARGE SCALE GENOMIC DNA]</scope>
    <source>
        <strain evidence="8 9">PV-1</strain>
    </source>
</reference>
<keyword evidence="6 7" id="KW-0961">Cell wall biogenesis/degradation</keyword>
<feature type="site" description="Important for catalytic activity" evidence="7">
    <location>
        <position position="197"/>
    </location>
</feature>